<feature type="domain" description="N-acetyltransferase" evidence="3">
    <location>
        <begin position="31"/>
        <end position="170"/>
    </location>
</feature>
<dbReference type="Pfam" id="PF00583">
    <property type="entry name" value="Acetyltransf_1"/>
    <property type="match status" value="1"/>
</dbReference>
<keyword evidence="1 4" id="KW-0808">Transferase</keyword>
<dbReference type="SUPFAM" id="SSF55729">
    <property type="entry name" value="Acyl-CoA N-acyltransferases (Nat)"/>
    <property type="match status" value="1"/>
</dbReference>
<reference evidence="4 5" key="1">
    <citation type="submission" date="2020-08" db="EMBL/GenBank/DDBJ databases">
        <title>Genomic Encyclopedia of Type Strains, Phase IV (KMG-IV): sequencing the most valuable type-strain genomes for metagenomic binning, comparative biology and taxonomic classification.</title>
        <authorList>
            <person name="Goeker M."/>
        </authorList>
    </citation>
    <scope>NUCLEOTIDE SEQUENCE [LARGE SCALE GENOMIC DNA]</scope>
    <source>
        <strain evidence="4 5">DSM 27568</strain>
    </source>
</reference>
<comment type="caution">
    <text evidence="4">The sequence shown here is derived from an EMBL/GenBank/DDBJ whole genome shotgun (WGS) entry which is preliminary data.</text>
</comment>
<protein>
    <submittedName>
        <fullName evidence="4">GNAT superfamily N-acetyltransferase</fullName>
    </submittedName>
</protein>
<dbReference type="InterPro" id="IPR000182">
    <property type="entry name" value="GNAT_dom"/>
</dbReference>
<evidence type="ECO:0000256" key="1">
    <source>
        <dbReference type="ARBA" id="ARBA00022679"/>
    </source>
</evidence>
<proteinExistence type="predicted"/>
<dbReference type="RefSeq" id="WP_183616898.1">
    <property type="nucleotide sequence ID" value="NZ_JACIDY010000004.1"/>
</dbReference>
<keyword evidence="5" id="KW-1185">Reference proteome</keyword>
<dbReference type="PANTHER" id="PTHR43877:SF2">
    <property type="entry name" value="AMINOALKYLPHOSPHONATE N-ACETYLTRANSFERASE-RELATED"/>
    <property type="match status" value="1"/>
</dbReference>
<dbReference type="PANTHER" id="PTHR43877">
    <property type="entry name" value="AMINOALKYLPHOSPHONATE N-ACETYLTRANSFERASE-RELATED-RELATED"/>
    <property type="match status" value="1"/>
</dbReference>
<dbReference type="Gene3D" id="3.40.630.30">
    <property type="match status" value="1"/>
</dbReference>
<evidence type="ECO:0000259" key="3">
    <source>
        <dbReference type="PROSITE" id="PS51186"/>
    </source>
</evidence>
<dbReference type="PROSITE" id="PS51186">
    <property type="entry name" value="GNAT"/>
    <property type="match status" value="1"/>
</dbReference>
<dbReference type="GO" id="GO:0016747">
    <property type="term" value="F:acyltransferase activity, transferring groups other than amino-acyl groups"/>
    <property type="evidence" value="ECO:0007669"/>
    <property type="project" value="InterPro"/>
</dbReference>
<dbReference type="InterPro" id="IPR050832">
    <property type="entry name" value="Bact_Acetyltransf"/>
</dbReference>
<dbReference type="EMBL" id="JACIDY010000004">
    <property type="protein sequence ID" value="MBB3940236.1"/>
    <property type="molecule type" value="Genomic_DNA"/>
</dbReference>
<evidence type="ECO:0000313" key="5">
    <source>
        <dbReference type="Proteomes" id="UP000561459"/>
    </source>
</evidence>
<gene>
    <name evidence="4" type="ORF">GGR39_001893</name>
</gene>
<evidence type="ECO:0000313" key="4">
    <source>
        <dbReference type="EMBL" id="MBB3940236.1"/>
    </source>
</evidence>
<dbReference type="AlphaFoldDB" id="A0A7W6BYF4"/>
<keyword evidence="2" id="KW-0012">Acyltransferase</keyword>
<dbReference type="CDD" id="cd04301">
    <property type="entry name" value="NAT_SF"/>
    <property type="match status" value="1"/>
</dbReference>
<evidence type="ECO:0000256" key="2">
    <source>
        <dbReference type="ARBA" id="ARBA00023315"/>
    </source>
</evidence>
<name>A0A7W6BYF4_9SPHN</name>
<accession>A0A7W6BYF4</accession>
<sequence length="181" mass="20163">MTIIPTTTQLHDDWIVTSSPMDPRARPLLEALIGEYSARYGDLAEFGQDAAREEVYGRYASDRFLPPHGNFLLIVRNGEAIAGGGFMPHEETDTAELKRIWTAAHLRRQGLARRIVFALEDAAIRQGYRRIFLTTGFRQPEASALYKRLGYTPLYDPKADPAVLMTLPFAKAIGDNAAVLA</sequence>
<organism evidence="4 5">
    <name type="scientific">Novosphingobium fluoreni</name>
    <dbReference type="NCBI Taxonomy" id="1391222"/>
    <lineage>
        <taxon>Bacteria</taxon>
        <taxon>Pseudomonadati</taxon>
        <taxon>Pseudomonadota</taxon>
        <taxon>Alphaproteobacteria</taxon>
        <taxon>Sphingomonadales</taxon>
        <taxon>Sphingomonadaceae</taxon>
        <taxon>Novosphingobium</taxon>
    </lineage>
</organism>
<dbReference type="InterPro" id="IPR016181">
    <property type="entry name" value="Acyl_CoA_acyltransferase"/>
</dbReference>
<dbReference type="Proteomes" id="UP000561459">
    <property type="component" value="Unassembled WGS sequence"/>
</dbReference>